<keyword evidence="3" id="KW-1185">Reference proteome</keyword>
<evidence type="ECO:0000313" key="2">
    <source>
        <dbReference type="EnsemblMetazoa" id="CapteP191138"/>
    </source>
</evidence>
<dbReference type="EMBL" id="KB298910">
    <property type="protein sequence ID" value="ELU08621.1"/>
    <property type="molecule type" value="Genomic_DNA"/>
</dbReference>
<proteinExistence type="predicted"/>
<reference evidence="2" key="3">
    <citation type="submission" date="2015-06" db="UniProtKB">
        <authorList>
            <consortium name="EnsemblMetazoa"/>
        </authorList>
    </citation>
    <scope>IDENTIFICATION</scope>
</reference>
<reference evidence="3" key="1">
    <citation type="submission" date="2012-12" db="EMBL/GenBank/DDBJ databases">
        <authorList>
            <person name="Hellsten U."/>
            <person name="Grimwood J."/>
            <person name="Chapman J.A."/>
            <person name="Shapiro H."/>
            <person name="Aerts A."/>
            <person name="Otillar R.P."/>
            <person name="Terry A.Y."/>
            <person name="Boore J.L."/>
            <person name="Simakov O."/>
            <person name="Marletaz F."/>
            <person name="Cho S.-J."/>
            <person name="Edsinger-Gonzales E."/>
            <person name="Havlak P."/>
            <person name="Kuo D.-H."/>
            <person name="Larsson T."/>
            <person name="Lv J."/>
            <person name="Arendt D."/>
            <person name="Savage R."/>
            <person name="Osoegawa K."/>
            <person name="de Jong P."/>
            <person name="Lindberg D.R."/>
            <person name="Seaver E.C."/>
            <person name="Weisblat D.A."/>
            <person name="Putnam N.H."/>
            <person name="Grigoriev I.V."/>
            <person name="Rokhsar D.S."/>
        </authorList>
    </citation>
    <scope>NUCLEOTIDE SEQUENCE</scope>
    <source>
        <strain evidence="3">I ESC-2004</strain>
    </source>
</reference>
<evidence type="ECO:0000313" key="3">
    <source>
        <dbReference type="Proteomes" id="UP000014760"/>
    </source>
</evidence>
<dbReference type="SUPFAM" id="SSF56219">
    <property type="entry name" value="DNase I-like"/>
    <property type="match status" value="1"/>
</dbReference>
<evidence type="ECO:0008006" key="4">
    <source>
        <dbReference type="Google" id="ProtNLM"/>
    </source>
</evidence>
<dbReference type="HOGENOM" id="CLU_1645325_0_0_1"/>
<dbReference type="OrthoDB" id="10037236at2759"/>
<name>R7UYZ2_CAPTE</name>
<sequence length="161" mass="18184">MWGAIKSCREISCVTLIFVYIPPEGDKEQAANAVSAVVAEIEEAKPDATVIITGDFNNATLSTSLPLYTQYINILTCGEFSGQNLWRSGDHQEARKAQKKLDKDIANRKEEYKQKIEQHFKNPINQFPISLGGIQNDHRLQEENFTPFTLNRAVMQNGRNN</sequence>
<dbReference type="STRING" id="283909.R7UYZ2"/>
<dbReference type="Proteomes" id="UP000014760">
    <property type="component" value="Unassembled WGS sequence"/>
</dbReference>
<dbReference type="AlphaFoldDB" id="R7UYZ2"/>
<evidence type="ECO:0000313" key="1">
    <source>
        <dbReference type="EMBL" id="ELU08621.1"/>
    </source>
</evidence>
<dbReference type="EnsemblMetazoa" id="CapteT191138">
    <property type="protein sequence ID" value="CapteP191138"/>
    <property type="gene ID" value="CapteG191138"/>
</dbReference>
<dbReference type="EMBL" id="AMQN01006673">
    <property type="status" value="NOT_ANNOTATED_CDS"/>
    <property type="molecule type" value="Genomic_DNA"/>
</dbReference>
<protein>
    <recommendedName>
        <fullName evidence="4">Endonuclease/exonuclease/phosphatase domain-containing protein</fullName>
    </recommendedName>
</protein>
<organism evidence="1">
    <name type="scientific">Capitella teleta</name>
    <name type="common">Polychaete worm</name>
    <dbReference type="NCBI Taxonomy" id="283909"/>
    <lineage>
        <taxon>Eukaryota</taxon>
        <taxon>Metazoa</taxon>
        <taxon>Spiralia</taxon>
        <taxon>Lophotrochozoa</taxon>
        <taxon>Annelida</taxon>
        <taxon>Polychaeta</taxon>
        <taxon>Sedentaria</taxon>
        <taxon>Scolecida</taxon>
        <taxon>Capitellidae</taxon>
        <taxon>Capitella</taxon>
    </lineage>
</organism>
<gene>
    <name evidence="1" type="ORF">CAPTEDRAFT_191138</name>
</gene>
<accession>R7UYZ2</accession>
<dbReference type="InterPro" id="IPR036691">
    <property type="entry name" value="Endo/exonu/phosph_ase_sf"/>
</dbReference>
<reference evidence="1 3" key="2">
    <citation type="journal article" date="2013" name="Nature">
        <title>Insights into bilaterian evolution from three spiralian genomes.</title>
        <authorList>
            <person name="Simakov O."/>
            <person name="Marletaz F."/>
            <person name="Cho S.J."/>
            <person name="Edsinger-Gonzales E."/>
            <person name="Havlak P."/>
            <person name="Hellsten U."/>
            <person name="Kuo D.H."/>
            <person name="Larsson T."/>
            <person name="Lv J."/>
            <person name="Arendt D."/>
            <person name="Savage R."/>
            <person name="Osoegawa K."/>
            <person name="de Jong P."/>
            <person name="Grimwood J."/>
            <person name="Chapman J.A."/>
            <person name="Shapiro H."/>
            <person name="Aerts A."/>
            <person name="Otillar R.P."/>
            <person name="Terry A.Y."/>
            <person name="Boore J.L."/>
            <person name="Grigoriev I.V."/>
            <person name="Lindberg D.R."/>
            <person name="Seaver E.C."/>
            <person name="Weisblat D.A."/>
            <person name="Putnam N.H."/>
            <person name="Rokhsar D.S."/>
        </authorList>
    </citation>
    <scope>NUCLEOTIDE SEQUENCE</scope>
    <source>
        <strain evidence="1 3">I ESC-2004</strain>
    </source>
</reference>